<dbReference type="PANTHER" id="PTHR21661">
    <property type="entry name" value="EPOXIDE HYDROLASE 1-RELATED"/>
    <property type="match status" value="1"/>
</dbReference>
<keyword evidence="7" id="KW-0732">Signal</keyword>
<dbReference type="Gene3D" id="3.40.50.1820">
    <property type="entry name" value="alpha/beta hydrolase"/>
    <property type="match status" value="1"/>
</dbReference>
<evidence type="ECO:0000256" key="1">
    <source>
        <dbReference type="ARBA" id="ARBA00000221"/>
    </source>
</evidence>
<dbReference type="WBParaSite" id="PSAMB.scaffold3098size19689.g20289.t1">
    <property type="protein sequence ID" value="PSAMB.scaffold3098size19689.g20289.t1"/>
    <property type="gene ID" value="PSAMB.scaffold3098size19689.g20289"/>
</dbReference>
<proteinExistence type="inferred from homology"/>
<keyword evidence="5 6" id="KW-0378">Hydrolase</keyword>
<dbReference type="GO" id="GO:0033961">
    <property type="term" value="F:cis-stilbene-oxide hydrolase activity"/>
    <property type="evidence" value="ECO:0007669"/>
    <property type="project" value="UniProtKB-UniRule"/>
</dbReference>
<dbReference type="PANTHER" id="PTHR21661:SF16">
    <property type="entry name" value="EPOXIDE HYDROLASE"/>
    <property type="match status" value="1"/>
</dbReference>
<evidence type="ECO:0000256" key="2">
    <source>
        <dbReference type="ARBA" id="ARBA00004111"/>
    </source>
</evidence>
<protein>
    <recommendedName>
        <fullName evidence="6">Epoxide hydrolase</fullName>
        <ecNumber evidence="6">3.3.2.9</ecNumber>
    </recommendedName>
</protein>
<comment type="catalytic activity">
    <reaction evidence="1 6">
        <text>1-(4-methoxyphenyl)-N-methyl-N-[(3-methyloxetan-3-yl)methyl]methanamine + H2O = 2-{[(4-methoxybenzyl)(methyl)amino]methyl}-2-methylpropane-1,3-diol</text>
        <dbReference type="Rhea" id="RHEA:55764"/>
        <dbReference type="ChEBI" id="CHEBI:15377"/>
        <dbReference type="ChEBI" id="CHEBI:139161"/>
        <dbReference type="ChEBI" id="CHEBI:139164"/>
        <dbReference type="EC" id="3.3.2.9"/>
    </reaction>
</comment>
<evidence type="ECO:0000256" key="5">
    <source>
        <dbReference type="ARBA" id="ARBA00022801"/>
    </source>
</evidence>
<dbReference type="GO" id="GO:0005789">
    <property type="term" value="C:endoplasmic reticulum membrane"/>
    <property type="evidence" value="ECO:0007669"/>
    <property type="project" value="UniProtKB-SubCell"/>
</dbReference>
<dbReference type="AlphaFoldDB" id="A0A914W426"/>
<dbReference type="EC" id="3.3.2.9" evidence="6"/>
<evidence type="ECO:0000256" key="3">
    <source>
        <dbReference type="ARBA" id="ARBA00010088"/>
    </source>
</evidence>
<dbReference type="Proteomes" id="UP000887566">
    <property type="component" value="Unplaced"/>
</dbReference>
<keyword evidence="6" id="KW-0256">Endoplasmic reticulum</keyword>
<reference evidence="10" key="1">
    <citation type="submission" date="2022-11" db="UniProtKB">
        <authorList>
            <consortium name="WormBaseParasite"/>
        </authorList>
    </citation>
    <scope>IDENTIFICATION</scope>
</reference>
<comment type="similarity">
    <text evidence="3 6">Belongs to the peptidase S33 family.</text>
</comment>
<dbReference type="PIRSF" id="PIRSF001112">
    <property type="entry name" value="Epoxide_hydrolase"/>
    <property type="match status" value="1"/>
</dbReference>
<dbReference type="InterPro" id="IPR010497">
    <property type="entry name" value="Epoxide_hydro_N"/>
</dbReference>
<comment type="catalytic activity">
    <reaction evidence="6">
        <text>cis-stilbene oxide + H2O = (1R,2R)-hydrobenzoin</text>
        <dbReference type="Rhea" id="RHEA:23900"/>
        <dbReference type="ChEBI" id="CHEBI:15377"/>
        <dbReference type="ChEBI" id="CHEBI:50004"/>
        <dbReference type="ChEBI" id="CHEBI:50014"/>
        <dbReference type="EC" id="3.3.2.9"/>
    </reaction>
</comment>
<sequence>MYWKSGLVVAAALYLGYFLSSKPDFAPPAIPEDEYFGEGQVHADDKALRKFEIKVSEEDIKDLKSRVKAGLNRHFKPLEDSRFHDGFNPDAMKQVAEYWLQHYDWKQHENYLNRFEHYKTEIEGVKIHYIRSTPVKSEYTTTIPILMVHGWPGSVWEFHKIIPMLSNPARYDLGKKFAFEVICPSLPGFGWSGTSSKKGLSYVATARIYAKLMQRLGFSSYYVQGGDWGSIVVTAMAALYPERVTGLHNNMPFVASPTFAQVMVKHIVASFFPSLILDTEDIGRLKPIKQYFLDLLQETGYYHMQATKPNTIGEQLYSSLNRFLK</sequence>
<feature type="chain" id="PRO_5036988462" description="Epoxide hydrolase" evidence="7">
    <location>
        <begin position="22"/>
        <end position="325"/>
    </location>
</feature>
<evidence type="ECO:0000256" key="6">
    <source>
        <dbReference type="PIRNR" id="PIRNR001112"/>
    </source>
</evidence>
<dbReference type="PRINTS" id="PR00412">
    <property type="entry name" value="EPOXHYDRLASE"/>
</dbReference>
<dbReference type="InterPro" id="IPR016292">
    <property type="entry name" value="Epoxide_hydrolase"/>
</dbReference>
<keyword evidence="6" id="KW-0472">Membrane</keyword>
<dbReference type="SUPFAM" id="SSF53474">
    <property type="entry name" value="alpha/beta-Hydrolases"/>
    <property type="match status" value="1"/>
</dbReference>
<evidence type="ECO:0000313" key="10">
    <source>
        <dbReference type="WBParaSite" id="PSAMB.scaffold3098size19689.g20289.t1"/>
    </source>
</evidence>
<dbReference type="Pfam" id="PF06441">
    <property type="entry name" value="EHN"/>
    <property type="match status" value="1"/>
</dbReference>
<organism evidence="9 10">
    <name type="scientific">Plectus sambesii</name>
    <dbReference type="NCBI Taxonomy" id="2011161"/>
    <lineage>
        <taxon>Eukaryota</taxon>
        <taxon>Metazoa</taxon>
        <taxon>Ecdysozoa</taxon>
        <taxon>Nematoda</taxon>
        <taxon>Chromadorea</taxon>
        <taxon>Plectida</taxon>
        <taxon>Plectina</taxon>
        <taxon>Plectoidea</taxon>
        <taxon>Plectidae</taxon>
        <taxon>Plectus</taxon>
    </lineage>
</organism>
<evidence type="ECO:0000256" key="7">
    <source>
        <dbReference type="SAM" id="SignalP"/>
    </source>
</evidence>
<evidence type="ECO:0000259" key="8">
    <source>
        <dbReference type="Pfam" id="PF06441"/>
    </source>
</evidence>
<dbReference type="InterPro" id="IPR029058">
    <property type="entry name" value="AB_hydrolase_fold"/>
</dbReference>
<evidence type="ECO:0000256" key="4">
    <source>
        <dbReference type="ARBA" id="ARBA00022797"/>
    </source>
</evidence>
<dbReference type="GO" id="GO:0097176">
    <property type="term" value="P:epoxide metabolic process"/>
    <property type="evidence" value="ECO:0007669"/>
    <property type="project" value="TreeGrafter"/>
</dbReference>
<feature type="domain" description="Epoxide hydrolase N-terminal" evidence="8">
    <location>
        <begin position="49"/>
        <end position="158"/>
    </location>
</feature>
<evidence type="ECO:0000313" key="9">
    <source>
        <dbReference type="Proteomes" id="UP000887566"/>
    </source>
</evidence>
<feature type="signal peptide" evidence="7">
    <location>
        <begin position="1"/>
        <end position="21"/>
    </location>
</feature>
<keyword evidence="9" id="KW-1185">Reference proteome</keyword>
<comment type="subcellular location">
    <subcellularLocation>
        <location evidence="6">Endoplasmic reticulum membrane</location>
    </subcellularLocation>
    <subcellularLocation>
        <location evidence="2">Microsome membrane</location>
        <topology evidence="2">Single-pass membrane protein</topology>
    </subcellularLocation>
</comment>
<accession>A0A914W426</accession>
<dbReference type="InterPro" id="IPR000639">
    <property type="entry name" value="Epox_hydrolase-like"/>
</dbReference>
<keyword evidence="4 6" id="KW-0058">Aromatic hydrocarbons catabolism</keyword>
<name>A0A914W426_9BILA</name>